<name>A0ABV7JBC4_9GAMM</name>
<evidence type="ECO:0000256" key="5">
    <source>
        <dbReference type="ARBA" id="ARBA00022840"/>
    </source>
</evidence>
<accession>A0ABV7JBC4</accession>
<keyword evidence="5 10" id="KW-0067">ATP-binding</keyword>
<dbReference type="RefSeq" id="WP_077412664.1">
    <property type="nucleotide sequence ID" value="NZ_JBHRTS010000008.1"/>
</dbReference>
<evidence type="ECO:0000259" key="13">
    <source>
        <dbReference type="Pfam" id="PF02875"/>
    </source>
</evidence>
<dbReference type="Gene3D" id="3.40.1390.10">
    <property type="entry name" value="MurE/MurF, N-terminal domain"/>
    <property type="match status" value="1"/>
</dbReference>
<dbReference type="InterPro" id="IPR000713">
    <property type="entry name" value="Mur_ligase_N"/>
</dbReference>
<evidence type="ECO:0000313" key="15">
    <source>
        <dbReference type="EMBL" id="MFC3195424.1"/>
    </source>
</evidence>
<dbReference type="PANTHER" id="PTHR43024:SF1">
    <property type="entry name" value="UDP-N-ACETYLMURAMOYL-TRIPEPTIDE--D-ALANYL-D-ALANINE LIGASE"/>
    <property type="match status" value="1"/>
</dbReference>
<keyword evidence="1 10" id="KW-0963">Cytoplasm</keyword>
<proteinExistence type="inferred from homology"/>
<evidence type="ECO:0000256" key="8">
    <source>
        <dbReference type="ARBA" id="ARBA00023306"/>
    </source>
</evidence>
<dbReference type="Gene3D" id="3.40.1190.10">
    <property type="entry name" value="Mur-like, catalytic domain"/>
    <property type="match status" value="1"/>
</dbReference>
<evidence type="ECO:0000256" key="4">
    <source>
        <dbReference type="ARBA" id="ARBA00022741"/>
    </source>
</evidence>
<evidence type="ECO:0000256" key="2">
    <source>
        <dbReference type="ARBA" id="ARBA00022598"/>
    </source>
</evidence>
<comment type="caution">
    <text evidence="15">The sequence shown here is derived from an EMBL/GenBank/DDBJ whole genome shotgun (WGS) entry which is preliminary data.</text>
</comment>
<comment type="similarity">
    <text evidence="10">Belongs to the MurCDEF family. MurF subfamily.</text>
</comment>
<dbReference type="InterPro" id="IPR005863">
    <property type="entry name" value="UDP-N-AcMur_synth"/>
</dbReference>
<dbReference type="InterPro" id="IPR036615">
    <property type="entry name" value="Mur_ligase_C_dom_sf"/>
</dbReference>
<dbReference type="SUPFAM" id="SSF63418">
    <property type="entry name" value="MurE/MurF N-terminal domain"/>
    <property type="match status" value="1"/>
</dbReference>
<dbReference type="HAMAP" id="MF_02019">
    <property type="entry name" value="MurF"/>
    <property type="match status" value="1"/>
</dbReference>
<evidence type="ECO:0000256" key="7">
    <source>
        <dbReference type="ARBA" id="ARBA00022984"/>
    </source>
</evidence>
<comment type="subcellular location">
    <subcellularLocation>
        <location evidence="10 11">Cytoplasm</location>
    </subcellularLocation>
</comment>
<evidence type="ECO:0000256" key="6">
    <source>
        <dbReference type="ARBA" id="ARBA00022960"/>
    </source>
</evidence>
<dbReference type="Pfam" id="PF08245">
    <property type="entry name" value="Mur_ligase_M"/>
    <property type="match status" value="1"/>
</dbReference>
<organism evidence="15 16">
    <name type="scientific">Marinicella sediminis</name>
    <dbReference type="NCBI Taxonomy" id="1792834"/>
    <lineage>
        <taxon>Bacteria</taxon>
        <taxon>Pseudomonadati</taxon>
        <taxon>Pseudomonadota</taxon>
        <taxon>Gammaproteobacteria</taxon>
        <taxon>Lysobacterales</taxon>
        <taxon>Marinicellaceae</taxon>
        <taxon>Marinicella</taxon>
    </lineage>
</organism>
<dbReference type="EC" id="6.3.2.10" evidence="10 11"/>
<keyword evidence="2 10" id="KW-0436">Ligase</keyword>
<dbReference type="InterPro" id="IPR035911">
    <property type="entry name" value="MurE/MurF_N"/>
</dbReference>
<sequence>MIQMNVHQISAIVGGSMVGKEARIRGVVMDSRADCAGRLFVALPGERVDGHDWCQQAVAKGAAAVLVARPVEVDVPQVICEDTLVALQALAFAWIRQVPAKVIGITGSNGKTTVKNMLYSVLAQRHQCSATAGNYNNEIGVPLSLLEVSNTDEFAVIEMGAAKLGDIRLLAEMANPDMTVITNVSQAHLGRFGSEQNIASGKGEIFQALSSTGVAIINVDSSYADMWRQSTQARVVTFGESETADYRLLESAGGFDIRYGDSLRTPVELPVLGKHNFINACTVFAMARELGLSEPEIISGLQQFIPEKGRLNRFKLTEKLTVIDDSYNANPASLKAAIDVLSAQKGPTTLVVGDMAELGESAGEWHRQVGLYAGQQCISQVLAVGQYAPQVCQGYGQLCHPFNAVSDLLEHLSTKHLAEGTVLVKGSRSMHLEQVVEYLTSGAKQ</sequence>
<dbReference type="InterPro" id="IPR051046">
    <property type="entry name" value="MurCDEF_CellWall_CoF430Synth"/>
</dbReference>
<dbReference type="InterPro" id="IPR004101">
    <property type="entry name" value="Mur_ligase_C"/>
</dbReference>
<keyword evidence="9 10" id="KW-0961">Cell wall biogenesis/degradation</keyword>
<evidence type="ECO:0000313" key="16">
    <source>
        <dbReference type="Proteomes" id="UP001595533"/>
    </source>
</evidence>
<evidence type="ECO:0000256" key="1">
    <source>
        <dbReference type="ARBA" id="ARBA00022490"/>
    </source>
</evidence>
<protein>
    <recommendedName>
        <fullName evidence="10 11">UDP-N-acetylmuramoyl-tripeptide--D-alanyl-D-alanine ligase</fullName>
        <ecNumber evidence="10 11">6.3.2.10</ecNumber>
    </recommendedName>
    <alternativeName>
        <fullName evidence="10">D-alanyl-D-alanine-adding enzyme</fullName>
    </alternativeName>
</protein>
<evidence type="ECO:0000256" key="9">
    <source>
        <dbReference type="ARBA" id="ARBA00023316"/>
    </source>
</evidence>
<feature type="domain" description="Mur ligase N-terminal catalytic" evidence="12">
    <location>
        <begin position="24"/>
        <end position="78"/>
    </location>
</feature>
<feature type="domain" description="Mur ligase central" evidence="14">
    <location>
        <begin position="105"/>
        <end position="287"/>
    </location>
</feature>
<evidence type="ECO:0000259" key="14">
    <source>
        <dbReference type="Pfam" id="PF08245"/>
    </source>
</evidence>
<keyword evidence="16" id="KW-1185">Reference proteome</keyword>
<keyword evidence="4 10" id="KW-0547">Nucleotide-binding</keyword>
<dbReference type="Pfam" id="PF02875">
    <property type="entry name" value="Mur_ligase_C"/>
    <property type="match status" value="1"/>
</dbReference>
<dbReference type="InterPro" id="IPR036565">
    <property type="entry name" value="Mur-like_cat_sf"/>
</dbReference>
<dbReference type="Pfam" id="PF01225">
    <property type="entry name" value="Mur_ligase"/>
    <property type="match status" value="1"/>
</dbReference>
<keyword evidence="7 10" id="KW-0573">Peptidoglycan synthesis</keyword>
<keyword evidence="3 10" id="KW-0132">Cell division</keyword>
<evidence type="ECO:0000259" key="12">
    <source>
        <dbReference type="Pfam" id="PF01225"/>
    </source>
</evidence>
<comment type="function">
    <text evidence="10 11">Involved in cell wall formation. Catalyzes the final step in the synthesis of UDP-N-acetylmuramoyl-pentapeptide, the precursor of murein.</text>
</comment>
<dbReference type="SUPFAM" id="SSF53623">
    <property type="entry name" value="MurD-like peptide ligases, catalytic domain"/>
    <property type="match status" value="1"/>
</dbReference>
<dbReference type="SUPFAM" id="SSF53244">
    <property type="entry name" value="MurD-like peptide ligases, peptide-binding domain"/>
    <property type="match status" value="1"/>
</dbReference>
<dbReference type="Gene3D" id="3.90.190.20">
    <property type="entry name" value="Mur ligase, C-terminal domain"/>
    <property type="match status" value="1"/>
</dbReference>
<dbReference type="InterPro" id="IPR013221">
    <property type="entry name" value="Mur_ligase_cen"/>
</dbReference>
<dbReference type="GO" id="GO:0047480">
    <property type="term" value="F:UDP-N-acetylmuramoyl-tripeptide-D-alanyl-D-alanine ligase activity"/>
    <property type="evidence" value="ECO:0007669"/>
    <property type="project" value="UniProtKB-EC"/>
</dbReference>
<comment type="pathway">
    <text evidence="10 11">Cell wall biogenesis; peptidoglycan biosynthesis.</text>
</comment>
<dbReference type="PANTHER" id="PTHR43024">
    <property type="entry name" value="UDP-N-ACETYLMURAMOYL-TRIPEPTIDE--D-ALANYL-D-ALANINE LIGASE"/>
    <property type="match status" value="1"/>
</dbReference>
<feature type="domain" description="Mur ligase C-terminal" evidence="13">
    <location>
        <begin position="309"/>
        <end position="428"/>
    </location>
</feature>
<keyword evidence="8 10" id="KW-0131">Cell cycle</keyword>
<gene>
    <name evidence="10 15" type="primary">murF</name>
    <name evidence="15" type="ORF">ACFODZ_14310</name>
</gene>
<dbReference type="NCBIfam" id="TIGR01143">
    <property type="entry name" value="murF"/>
    <property type="match status" value="1"/>
</dbReference>
<keyword evidence="6 10" id="KW-0133">Cell shape</keyword>
<dbReference type="EMBL" id="JBHRTS010000008">
    <property type="protein sequence ID" value="MFC3195424.1"/>
    <property type="molecule type" value="Genomic_DNA"/>
</dbReference>
<feature type="binding site" evidence="10">
    <location>
        <begin position="107"/>
        <end position="113"/>
    </location>
    <ligand>
        <name>ATP</name>
        <dbReference type="ChEBI" id="CHEBI:30616"/>
    </ligand>
</feature>
<evidence type="ECO:0000256" key="3">
    <source>
        <dbReference type="ARBA" id="ARBA00022618"/>
    </source>
</evidence>
<evidence type="ECO:0000256" key="10">
    <source>
        <dbReference type="HAMAP-Rule" id="MF_02019"/>
    </source>
</evidence>
<evidence type="ECO:0000256" key="11">
    <source>
        <dbReference type="RuleBase" id="RU004136"/>
    </source>
</evidence>
<comment type="catalytic activity">
    <reaction evidence="10 11">
        <text>D-alanyl-D-alanine + UDP-N-acetyl-alpha-D-muramoyl-L-alanyl-gamma-D-glutamyl-meso-2,6-diaminopimelate + ATP = UDP-N-acetyl-alpha-D-muramoyl-L-alanyl-gamma-D-glutamyl-meso-2,6-diaminopimeloyl-D-alanyl-D-alanine + ADP + phosphate + H(+)</text>
        <dbReference type="Rhea" id="RHEA:28374"/>
        <dbReference type="ChEBI" id="CHEBI:15378"/>
        <dbReference type="ChEBI" id="CHEBI:30616"/>
        <dbReference type="ChEBI" id="CHEBI:43474"/>
        <dbReference type="ChEBI" id="CHEBI:57822"/>
        <dbReference type="ChEBI" id="CHEBI:61386"/>
        <dbReference type="ChEBI" id="CHEBI:83905"/>
        <dbReference type="ChEBI" id="CHEBI:456216"/>
        <dbReference type="EC" id="6.3.2.10"/>
    </reaction>
</comment>
<reference evidence="16" key="1">
    <citation type="journal article" date="2019" name="Int. J. Syst. Evol. Microbiol.">
        <title>The Global Catalogue of Microorganisms (GCM) 10K type strain sequencing project: providing services to taxonomists for standard genome sequencing and annotation.</title>
        <authorList>
            <consortium name="The Broad Institute Genomics Platform"/>
            <consortium name="The Broad Institute Genome Sequencing Center for Infectious Disease"/>
            <person name="Wu L."/>
            <person name="Ma J."/>
        </authorList>
    </citation>
    <scope>NUCLEOTIDE SEQUENCE [LARGE SCALE GENOMIC DNA]</scope>
    <source>
        <strain evidence="16">KCTC 42953</strain>
    </source>
</reference>
<dbReference type="Proteomes" id="UP001595533">
    <property type="component" value="Unassembled WGS sequence"/>
</dbReference>